<keyword evidence="2" id="KW-1133">Transmembrane helix</keyword>
<name>F0YJ35_AURAN</name>
<accession>F0YJ35</accession>
<dbReference type="PANTHER" id="PTHR23248">
    <property type="entry name" value="PHOSPHOLIPID SCRAMBLASE-RELATED"/>
    <property type="match status" value="1"/>
</dbReference>
<sequence>MVQGFDVPQVMMVAVPPGTPAGAQMMVAAPSGAQFTVVVPPGLPEGGAFQVQVPPAQPAMMAAQPVAVGAALVGGVAAAGAAGAAVVSAGVAGVNSAIKMVMGPARLHGIAGMAQMLESSQGVKIQQKIHGFEAVSGGCCEQSNEYRIFGGGADAHGRDTLLFNAKEQSGGCDRVCCKPHNNLLLHINAHDTNETLITLERKGMKCNCNGPRQCLFCPILGEFCAEEMIVHEGLVQGEPGNINPATKLSLIRQPAPLGGCLVPTLEILNAQDQLDTKMTGPTCFGGWSEMCCDSTFVVKRDDAPVATIRHLAPRDCGEACKALCTDSDNFEVTFDPSVSAMDKANAIATSLLVDFMFFEIDQGLCHVEGNVIYCTLCLCFCAGALRAELTMIAVVDQPSGDVELGSTMVSPLIPAAVAVDLVAADLEKMRGVVVRQETQFLESFAQGLGLPYEAKNRYKVSALPEGRAVAASPTDAARWRPTNKDLLALPAALVAHEESKCGWRAALACCGCLNFRALTMHFFESVDGSDEGAGIERFRLARPFRMGIKATIGLCAGVGLFLGRVVTYALPFFVAVPLGGIAELVFGVLGACVGLVLVRTRPESLRLRLSLVEEGGRVVGEVVEAFEPAAGTSSFDEKWWTCCCLCTFFARVTSETEPGFTLRFNSCCCGEHNNCCGATCCRPDLVIDVLDESGAVVSHVQKTFAPAGGDESCCNTLCRCLNQFDSFLVEFPAGASQRQRALLVAGLFSVEYEHFERKGGS</sequence>
<feature type="transmembrane region" description="Helical" evidence="2">
    <location>
        <begin position="572"/>
        <end position="598"/>
    </location>
</feature>
<dbReference type="GO" id="GO:0017128">
    <property type="term" value="F:phospholipid scramblase activity"/>
    <property type="evidence" value="ECO:0007669"/>
    <property type="project" value="InterPro"/>
</dbReference>
<keyword evidence="4" id="KW-1185">Reference proteome</keyword>
<evidence type="ECO:0000313" key="3">
    <source>
        <dbReference type="EMBL" id="EGB04902.1"/>
    </source>
</evidence>
<dbReference type="Proteomes" id="UP000002729">
    <property type="component" value="Unassembled WGS sequence"/>
</dbReference>
<feature type="transmembrane region" description="Helical" evidence="2">
    <location>
        <begin position="66"/>
        <end position="92"/>
    </location>
</feature>
<protein>
    <submittedName>
        <fullName evidence="3">Uncharacterized protein PLS4</fullName>
    </submittedName>
</protein>
<keyword evidence="2" id="KW-0472">Membrane</keyword>
<dbReference type="RefSeq" id="XP_009040458.1">
    <property type="nucleotide sequence ID" value="XM_009042210.1"/>
</dbReference>
<dbReference type="InterPro" id="IPR005552">
    <property type="entry name" value="Scramblase"/>
</dbReference>
<evidence type="ECO:0000313" key="4">
    <source>
        <dbReference type="Proteomes" id="UP000002729"/>
    </source>
</evidence>
<gene>
    <name evidence="3" type="primary">PLS4</name>
    <name evidence="3" type="ORF">AURANDRAFT_66865</name>
</gene>
<evidence type="ECO:0000256" key="2">
    <source>
        <dbReference type="SAM" id="Phobius"/>
    </source>
</evidence>
<dbReference type="OrthoDB" id="191150at2759"/>
<feature type="transmembrane region" description="Helical" evidence="2">
    <location>
        <begin position="546"/>
        <end position="566"/>
    </location>
</feature>
<proteinExistence type="inferred from homology"/>
<organism evidence="4">
    <name type="scientific">Aureococcus anophagefferens</name>
    <name type="common">Harmful bloom alga</name>
    <dbReference type="NCBI Taxonomy" id="44056"/>
    <lineage>
        <taxon>Eukaryota</taxon>
        <taxon>Sar</taxon>
        <taxon>Stramenopiles</taxon>
        <taxon>Ochrophyta</taxon>
        <taxon>Pelagophyceae</taxon>
        <taxon>Pelagomonadales</taxon>
        <taxon>Pelagomonadaceae</taxon>
        <taxon>Aureococcus</taxon>
    </lineage>
</organism>
<dbReference type="Pfam" id="PF03803">
    <property type="entry name" value="Scramblase"/>
    <property type="match status" value="1"/>
</dbReference>
<dbReference type="PANTHER" id="PTHR23248:SF9">
    <property type="entry name" value="PHOSPHOLIPID SCRAMBLASE"/>
    <property type="match status" value="1"/>
</dbReference>
<dbReference type="EMBL" id="GL833146">
    <property type="protein sequence ID" value="EGB04902.1"/>
    <property type="molecule type" value="Genomic_DNA"/>
</dbReference>
<keyword evidence="2" id="KW-0812">Transmembrane</keyword>
<comment type="similarity">
    <text evidence="1">Belongs to the phospholipid scramblase family.</text>
</comment>
<dbReference type="KEGG" id="aaf:AURANDRAFT_66865"/>
<dbReference type="InParanoid" id="F0YJ35"/>
<evidence type="ECO:0000256" key="1">
    <source>
        <dbReference type="ARBA" id="ARBA00005350"/>
    </source>
</evidence>
<dbReference type="GO" id="GO:0005886">
    <property type="term" value="C:plasma membrane"/>
    <property type="evidence" value="ECO:0007669"/>
    <property type="project" value="TreeGrafter"/>
</dbReference>
<reference evidence="3 4" key="1">
    <citation type="journal article" date="2011" name="Proc. Natl. Acad. Sci. U.S.A.">
        <title>Niche of harmful alga Aureococcus anophagefferens revealed through ecogenomics.</title>
        <authorList>
            <person name="Gobler C.J."/>
            <person name="Berry D.L."/>
            <person name="Dyhrman S.T."/>
            <person name="Wilhelm S.W."/>
            <person name="Salamov A."/>
            <person name="Lobanov A.V."/>
            <person name="Zhang Y."/>
            <person name="Collier J.L."/>
            <person name="Wurch L.L."/>
            <person name="Kustka A.B."/>
            <person name="Dill B.D."/>
            <person name="Shah M."/>
            <person name="VerBerkmoes N.C."/>
            <person name="Kuo A."/>
            <person name="Terry A."/>
            <person name="Pangilinan J."/>
            <person name="Lindquist E.A."/>
            <person name="Lucas S."/>
            <person name="Paulsen I.T."/>
            <person name="Hattenrath-Lehmann T.K."/>
            <person name="Talmage S.C."/>
            <person name="Walker E.A."/>
            <person name="Koch F."/>
            <person name="Burson A.M."/>
            <person name="Marcoval M.A."/>
            <person name="Tang Y.Z."/>
            <person name="Lecleir G.R."/>
            <person name="Coyne K.J."/>
            <person name="Berg G.M."/>
            <person name="Bertrand E.M."/>
            <person name="Saito M.A."/>
            <person name="Gladyshev V.N."/>
            <person name="Grigoriev I.V."/>
        </authorList>
    </citation>
    <scope>NUCLEOTIDE SEQUENCE [LARGE SCALE GENOMIC DNA]</scope>
    <source>
        <strain evidence="4">CCMP 1984</strain>
    </source>
</reference>
<dbReference type="GeneID" id="20225984"/>
<dbReference type="AlphaFoldDB" id="F0YJ35"/>